<gene>
    <name evidence="3" type="ORF">BJY01DRAFT_32207</name>
</gene>
<evidence type="ECO:0000256" key="1">
    <source>
        <dbReference type="SAM" id="MobiDB-lite"/>
    </source>
</evidence>
<keyword evidence="4" id="KW-1185">Reference proteome</keyword>
<feature type="compositionally biased region" description="Polar residues" evidence="1">
    <location>
        <begin position="138"/>
        <end position="168"/>
    </location>
</feature>
<dbReference type="InterPro" id="IPR000608">
    <property type="entry name" value="UBC"/>
</dbReference>
<feature type="region of interest" description="Disordered" evidence="1">
    <location>
        <begin position="133"/>
        <end position="193"/>
    </location>
</feature>
<dbReference type="InterPro" id="IPR016135">
    <property type="entry name" value="UBQ-conjugating_enzyme/RWD"/>
</dbReference>
<reference evidence="3 4" key="1">
    <citation type="submission" date="2024-07" db="EMBL/GenBank/DDBJ databases">
        <title>Section-level genome sequencing and comparative genomics of Aspergillus sections Usti and Cavernicolus.</title>
        <authorList>
            <consortium name="Lawrence Berkeley National Laboratory"/>
            <person name="Nybo J.L."/>
            <person name="Vesth T.C."/>
            <person name="Theobald S."/>
            <person name="Frisvad J.C."/>
            <person name="Larsen T.O."/>
            <person name="Kjaerboelling I."/>
            <person name="Rothschild-Mancinelli K."/>
            <person name="Lyhne E.K."/>
            <person name="Kogle M.E."/>
            <person name="Barry K."/>
            <person name="Clum A."/>
            <person name="Na H."/>
            <person name="Ledsgaard L."/>
            <person name="Lin J."/>
            <person name="Lipzen A."/>
            <person name="Kuo A."/>
            <person name="Riley R."/>
            <person name="Mondo S."/>
            <person name="Labutti K."/>
            <person name="Haridas S."/>
            <person name="Pangalinan J."/>
            <person name="Salamov A.A."/>
            <person name="Simmons B.A."/>
            <person name="Magnuson J.K."/>
            <person name="Chen J."/>
            <person name="Drula E."/>
            <person name="Henrissat B."/>
            <person name="Wiebenga A."/>
            <person name="Lubbers R.J."/>
            <person name="Gomes A.C."/>
            <person name="Makela M.R."/>
            <person name="Stajich J."/>
            <person name="Grigoriev I.V."/>
            <person name="Mortensen U.H."/>
            <person name="De Vries R.P."/>
            <person name="Baker S.E."/>
            <person name="Andersen M.R."/>
        </authorList>
    </citation>
    <scope>NUCLEOTIDE SEQUENCE [LARGE SCALE GENOMIC DNA]</scope>
    <source>
        <strain evidence="3 4">CBS 123904</strain>
    </source>
</reference>
<comment type="caution">
    <text evidence="3">The sequence shown here is derived from an EMBL/GenBank/DDBJ whole genome shotgun (WGS) entry which is preliminary data.</text>
</comment>
<accession>A0ABR4JGP5</accession>
<evidence type="ECO:0000313" key="4">
    <source>
        <dbReference type="Proteomes" id="UP001610446"/>
    </source>
</evidence>
<sequence length="321" mass="35153">MSTTRLPSIPSLRRHQLLQEYASLKHAAPPGVYVSLNPGDPTLWACVIFVRSGPYASAILRFQIRFPPTYPDRPPLVAFSTDVFHPLIVPLTTYTFSTGVSNEDPVSATDEERLSPGGFSLRHAFPHWFGRARRTDTESAPSSRSVSLNAGLGTTTGQEASTQETVTEVAQPEGDDREAAAAPAPEPAPKTRTSVPVLEILNYIRTSFDDETVLDSVPLEAAGNPSAWHAWKAHRKDTDSVPASDPKRDNPQARAPGDWNWDGIWIRRVQYEIEGSRSDATLFGSAARGAPDELIRFSRLDKSTLDSVKWVLVPAVEPASE</sequence>
<proteinExistence type="predicted"/>
<feature type="region of interest" description="Disordered" evidence="1">
    <location>
        <begin position="232"/>
        <end position="256"/>
    </location>
</feature>
<dbReference type="Proteomes" id="UP001610446">
    <property type="component" value="Unassembled WGS sequence"/>
</dbReference>
<dbReference type="EMBL" id="JBFXLU010000140">
    <property type="protein sequence ID" value="KAL2838907.1"/>
    <property type="molecule type" value="Genomic_DNA"/>
</dbReference>
<dbReference type="SUPFAM" id="SSF54495">
    <property type="entry name" value="UBC-like"/>
    <property type="match status" value="1"/>
</dbReference>
<evidence type="ECO:0000313" key="3">
    <source>
        <dbReference type="EMBL" id="KAL2838907.1"/>
    </source>
</evidence>
<feature type="domain" description="UBC core" evidence="2">
    <location>
        <begin position="12"/>
        <end position="175"/>
    </location>
</feature>
<dbReference type="PROSITE" id="PS50127">
    <property type="entry name" value="UBC_2"/>
    <property type="match status" value="1"/>
</dbReference>
<dbReference type="Gene3D" id="3.10.110.10">
    <property type="entry name" value="Ubiquitin Conjugating Enzyme"/>
    <property type="match status" value="1"/>
</dbReference>
<organism evidence="3 4">
    <name type="scientific">Aspergillus pseudoustus</name>
    <dbReference type="NCBI Taxonomy" id="1810923"/>
    <lineage>
        <taxon>Eukaryota</taxon>
        <taxon>Fungi</taxon>
        <taxon>Dikarya</taxon>
        <taxon>Ascomycota</taxon>
        <taxon>Pezizomycotina</taxon>
        <taxon>Eurotiomycetes</taxon>
        <taxon>Eurotiomycetidae</taxon>
        <taxon>Eurotiales</taxon>
        <taxon>Aspergillaceae</taxon>
        <taxon>Aspergillus</taxon>
        <taxon>Aspergillus subgen. Nidulantes</taxon>
    </lineage>
</organism>
<evidence type="ECO:0000259" key="2">
    <source>
        <dbReference type="PROSITE" id="PS50127"/>
    </source>
</evidence>
<dbReference type="Pfam" id="PF00179">
    <property type="entry name" value="UQ_con"/>
    <property type="match status" value="1"/>
</dbReference>
<dbReference type="CDD" id="cd23814">
    <property type="entry name" value="UEV_AKTIP"/>
    <property type="match status" value="1"/>
</dbReference>
<name>A0ABR4JGP5_9EURO</name>
<protein>
    <submittedName>
        <fullName evidence="3">Ubiquitin-conjugating enzyme/RWD-like protein</fullName>
    </submittedName>
</protein>